<dbReference type="NCBIfam" id="TIGR02831">
    <property type="entry name" value="spo_II_M"/>
    <property type="match status" value="1"/>
</dbReference>
<dbReference type="AlphaFoldDB" id="A0A2T0B4L9"/>
<feature type="transmembrane region" description="Helical" evidence="1">
    <location>
        <begin position="109"/>
        <end position="132"/>
    </location>
</feature>
<gene>
    <name evidence="2" type="primary">spoIIM</name>
    <name evidence="2" type="ORF">CLLI_13940</name>
</gene>
<dbReference type="InterPro" id="IPR002798">
    <property type="entry name" value="SpoIIM-like"/>
</dbReference>
<dbReference type="InterPro" id="IPR014196">
    <property type="entry name" value="SpoIIM"/>
</dbReference>
<keyword evidence="1" id="KW-1133">Transmembrane helix</keyword>
<feature type="transmembrane region" description="Helical" evidence="1">
    <location>
        <begin position="80"/>
        <end position="102"/>
    </location>
</feature>
<feature type="transmembrane region" description="Helical" evidence="1">
    <location>
        <begin position="138"/>
        <end position="159"/>
    </location>
</feature>
<evidence type="ECO:0000313" key="2">
    <source>
        <dbReference type="EMBL" id="PRR78812.1"/>
    </source>
</evidence>
<keyword evidence="1" id="KW-0472">Membrane</keyword>
<dbReference type="Pfam" id="PF01944">
    <property type="entry name" value="SpoIIM"/>
    <property type="match status" value="1"/>
</dbReference>
<proteinExistence type="predicted"/>
<feature type="transmembrane region" description="Helical" evidence="1">
    <location>
        <begin position="171"/>
        <end position="195"/>
    </location>
</feature>
<dbReference type="RefSeq" id="WP_106063509.1">
    <property type="nucleotide sequence ID" value="NZ_PVXO01000036.1"/>
</dbReference>
<protein>
    <submittedName>
        <fullName evidence="2">Stage II sporulation protein M</fullName>
    </submittedName>
</protein>
<feature type="transmembrane region" description="Helical" evidence="1">
    <location>
        <begin position="18"/>
        <end position="37"/>
    </location>
</feature>
<sequence length="208" mass="23835">MSKKTLIGNFNEHIQDNFWLYIISLLCIFTGIVLGIYKVKYLGDTYRNDLLSYINSFMDYMKNKNVNYNTVLMTTIKNNIPFIAIIWFLGMTMIGIPIILIIDLIKGYTLGFTISIMINSIGTKGLWIAMLGVIPQNIVYIPCLLLSSVLAMEFSLNFLRERMGKRFSNGIWMRILSYSLSFLFIVVIMSLGFILEAYGTPNVLKIVM</sequence>
<keyword evidence="1" id="KW-0812">Transmembrane</keyword>
<reference evidence="2 3" key="1">
    <citation type="submission" date="2018-03" db="EMBL/GenBank/DDBJ databases">
        <title>Genome sequence of Clostridium liquoris DSM 100320.</title>
        <authorList>
            <person name="Poehlein A."/>
            <person name="Daniel R."/>
        </authorList>
    </citation>
    <scope>NUCLEOTIDE SEQUENCE [LARGE SCALE GENOMIC DNA]</scope>
    <source>
        <strain evidence="2 3">DSM 100320</strain>
    </source>
</reference>
<keyword evidence="3" id="KW-1185">Reference proteome</keyword>
<evidence type="ECO:0000256" key="1">
    <source>
        <dbReference type="SAM" id="Phobius"/>
    </source>
</evidence>
<organism evidence="2 3">
    <name type="scientific">Clostridium liquoris</name>
    <dbReference type="NCBI Taxonomy" id="1289519"/>
    <lineage>
        <taxon>Bacteria</taxon>
        <taxon>Bacillati</taxon>
        <taxon>Bacillota</taxon>
        <taxon>Clostridia</taxon>
        <taxon>Eubacteriales</taxon>
        <taxon>Clostridiaceae</taxon>
        <taxon>Clostridium</taxon>
    </lineage>
</organism>
<dbReference type="OrthoDB" id="1707382at2"/>
<comment type="caution">
    <text evidence="2">The sequence shown here is derived from an EMBL/GenBank/DDBJ whole genome shotgun (WGS) entry which is preliminary data.</text>
</comment>
<name>A0A2T0B4L9_9CLOT</name>
<accession>A0A2T0B4L9</accession>
<evidence type="ECO:0000313" key="3">
    <source>
        <dbReference type="Proteomes" id="UP000239706"/>
    </source>
</evidence>
<dbReference type="Proteomes" id="UP000239706">
    <property type="component" value="Unassembled WGS sequence"/>
</dbReference>
<dbReference type="EMBL" id="PVXO01000036">
    <property type="protein sequence ID" value="PRR78812.1"/>
    <property type="molecule type" value="Genomic_DNA"/>
</dbReference>
<dbReference type="PIRSF" id="PIRSF038973">
    <property type="entry name" value="SpoIIM"/>
    <property type="match status" value="1"/>
</dbReference>